<protein>
    <submittedName>
        <fullName evidence="1">Uncharacterized protein</fullName>
    </submittedName>
</protein>
<organism evidence="1 2">
    <name type="scientific">Dendrolimus kikuchii</name>
    <dbReference type="NCBI Taxonomy" id="765133"/>
    <lineage>
        <taxon>Eukaryota</taxon>
        <taxon>Metazoa</taxon>
        <taxon>Ecdysozoa</taxon>
        <taxon>Arthropoda</taxon>
        <taxon>Hexapoda</taxon>
        <taxon>Insecta</taxon>
        <taxon>Pterygota</taxon>
        <taxon>Neoptera</taxon>
        <taxon>Endopterygota</taxon>
        <taxon>Lepidoptera</taxon>
        <taxon>Glossata</taxon>
        <taxon>Ditrysia</taxon>
        <taxon>Bombycoidea</taxon>
        <taxon>Lasiocampidae</taxon>
        <taxon>Dendrolimus</taxon>
    </lineage>
</organism>
<reference evidence="1 2" key="1">
    <citation type="journal article" date="2021" name="Front. Genet.">
        <title>Chromosome-Level Genome Assembly Reveals Significant Gene Expansion in the Toll and IMD Signaling Pathways of Dendrolimus kikuchii.</title>
        <authorList>
            <person name="Zhou J."/>
            <person name="Wu P."/>
            <person name="Xiong Z."/>
            <person name="Liu N."/>
            <person name="Zhao N."/>
            <person name="Ji M."/>
            <person name="Qiu Y."/>
            <person name="Yang B."/>
        </authorList>
    </citation>
    <scope>NUCLEOTIDE SEQUENCE [LARGE SCALE GENOMIC DNA]</scope>
    <source>
        <strain evidence="1">Ann1</strain>
    </source>
</reference>
<dbReference type="Proteomes" id="UP000824533">
    <property type="component" value="Linkage Group LG25"/>
</dbReference>
<comment type="caution">
    <text evidence="1">The sequence shown here is derived from an EMBL/GenBank/DDBJ whole genome shotgun (WGS) entry which is preliminary data.</text>
</comment>
<accession>A0ACC1CHZ8</accession>
<gene>
    <name evidence="1" type="ORF">K1T71_013301</name>
</gene>
<name>A0ACC1CHZ8_9NEOP</name>
<evidence type="ECO:0000313" key="2">
    <source>
        <dbReference type="Proteomes" id="UP000824533"/>
    </source>
</evidence>
<evidence type="ECO:0000313" key="1">
    <source>
        <dbReference type="EMBL" id="KAJ0171102.1"/>
    </source>
</evidence>
<dbReference type="EMBL" id="CM034411">
    <property type="protein sequence ID" value="KAJ0171102.1"/>
    <property type="molecule type" value="Genomic_DNA"/>
</dbReference>
<keyword evidence="2" id="KW-1185">Reference proteome</keyword>
<sequence length="874" mass="94281">MDGVKKIHSGTLYRNGPVEGAYGPQHSPVSRSDASTEDAELSAALAHQHHLAMQYDTMQAGDYPVVGGGVDPDYGQYVSSPAAHYNHMGHLTMAPSQKYPHVMDSVSVSGGGSYGGGGGAGHYGTYGQYGATAYQAQPTYLVDTAQVPPYMPQEYVESGGNASPRSASPGALPQHLQQRYDSASLEMLGRHYCVTSPRGEYAADAYGYQHYPPTHQAMPFKDSQNGLSLGSAGGQSMYGDEDELQKQMAGLALVHGGVGVGVGVGGREEGGGLQWRDPNLPEVIGFLNSPSDVVKANAAAYLQHLTYMDDPNKQKTRSLGGIPPLVRLVSHENPEVCRNACGALRNLSYGRQNDDNKRAIRDAGGIPSLMALLCRATDMEVKELVTGIIWNMSSCEDLKQSIIDDAAQVIVNKALIPHSGWHPTNPGETYWSGIFRNASGSLRNASSAGEYARRRLRCLPGLTEALLHTVRTAIQVNAIGTKVVENCVCVLRNLSYRCQEIEDPLYDTRSQPTQSSGQARIQASASKGENLGCFGGSKKKKEGSSSSNSTSPLGKSEPESQPVDTNNSQLGYSVPKGTEMLWSPEVVPLYMALLQTCSNPETLEAAAGALQNLAACYWQPSIDIRAAVRKEKGLPILVELLRMEVDRVVCAVATALRNLAIDQRNKELIGKYAMRDLVQKLPSGNTQHDQGTSDDTIAAVLATLNEVIKKSGEFSRSLMDAGGVERLLALTKQRHRHTPRVLKFAGQVLMTMWSHAELREVYRKHGWREADFLTPARAAQQRTSSNSSGQGSAGSGAPHSPSNANSTLSRPMASTGGTRYEDRTIRRHRENDDIPTMEVNSYQEGLGMGNPNGRPMNLQGVQAQMPMAMPPTTR</sequence>
<proteinExistence type="predicted"/>